<feature type="transmembrane region" description="Helical" evidence="1">
    <location>
        <begin position="117"/>
        <end position="140"/>
    </location>
</feature>
<feature type="transmembrane region" description="Helical" evidence="1">
    <location>
        <begin position="152"/>
        <end position="173"/>
    </location>
</feature>
<dbReference type="EMBL" id="MU151080">
    <property type="protein sequence ID" value="KAF9451754.1"/>
    <property type="molecule type" value="Genomic_DNA"/>
</dbReference>
<feature type="transmembrane region" description="Helical" evidence="1">
    <location>
        <begin position="339"/>
        <end position="360"/>
    </location>
</feature>
<evidence type="ECO:0000313" key="3">
    <source>
        <dbReference type="Proteomes" id="UP000807342"/>
    </source>
</evidence>
<dbReference type="PANTHER" id="PTHR33927">
    <property type="entry name" value="TRANSMEMBRANE PROTEIN"/>
    <property type="match status" value="1"/>
</dbReference>
<dbReference type="AlphaFoldDB" id="A0A9P5XJX3"/>
<evidence type="ECO:0008006" key="4">
    <source>
        <dbReference type="Google" id="ProtNLM"/>
    </source>
</evidence>
<keyword evidence="1" id="KW-0472">Membrane</keyword>
<organism evidence="2 3">
    <name type="scientific">Macrolepiota fuliginosa MF-IS2</name>
    <dbReference type="NCBI Taxonomy" id="1400762"/>
    <lineage>
        <taxon>Eukaryota</taxon>
        <taxon>Fungi</taxon>
        <taxon>Dikarya</taxon>
        <taxon>Basidiomycota</taxon>
        <taxon>Agaricomycotina</taxon>
        <taxon>Agaricomycetes</taxon>
        <taxon>Agaricomycetidae</taxon>
        <taxon>Agaricales</taxon>
        <taxon>Agaricineae</taxon>
        <taxon>Agaricaceae</taxon>
        <taxon>Macrolepiota</taxon>
    </lineage>
</organism>
<proteinExistence type="predicted"/>
<feature type="transmembrane region" description="Helical" evidence="1">
    <location>
        <begin position="193"/>
        <end position="210"/>
    </location>
</feature>
<accession>A0A9P5XJX3</accession>
<keyword evidence="1" id="KW-0812">Transmembrane</keyword>
<feature type="transmembrane region" description="Helical" evidence="1">
    <location>
        <begin position="90"/>
        <end position="110"/>
    </location>
</feature>
<keyword evidence="1" id="KW-1133">Transmembrane helix</keyword>
<name>A0A9P5XJX3_9AGAR</name>
<protein>
    <recommendedName>
        <fullName evidence="4">Integral membrane protein TmpA</fullName>
    </recommendedName>
</protein>
<keyword evidence="3" id="KW-1185">Reference proteome</keyword>
<dbReference type="OrthoDB" id="3142841at2759"/>
<dbReference type="PANTHER" id="PTHR33927:SF5">
    <property type="entry name" value="ENZYME, PUTATIVE (AFU_ORTHOLOGUE AFUA_8G01222)-RELATED"/>
    <property type="match status" value="1"/>
</dbReference>
<dbReference type="InterPro" id="IPR052979">
    <property type="entry name" value="Adenylate-forming_domain"/>
</dbReference>
<reference evidence="2" key="1">
    <citation type="submission" date="2020-11" db="EMBL/GenBank/DDBJ databases">
        <authorList>
            <consortium name="DOE Joint Genome Institute"/>
            <person name="Ahrendt S."/>
            <person name="Riley R."/>
            <person name="Andreopoulos W."/>
            <person name="Labutti K."/>
            <person name="Pangilinan J."/>
            <person name="Ruiz-Duenas F.J."/>
            <person name="Barrasa J.M."/>
            <person name="Sanchez-Garcia M."/>
            <person name="Camarero S."/>
            <person name="Miyauchi S."/>
            <person name="Serrano A."/>
            <person name="Linde D."/>
            <person name="Babiker R."/>
            <person name="Drula E."/>
            <person name="Ayuso-Fernandez I."/>
            <person name="Pacheco R."/>
            <person name="Padilla G."/>
            <person name="Ferreira P."/>
            <person name="Barriuso J."/>
            <person name="Kellner H."/>
            <person name="Castanera R."/>
            <person name="Alfaro M."/>
            <person name="Ramirez L."/>
            <person name="Pisabarro A.G."/>
            <person name="Kuo A."/>
            <person name="Tritt A."/>
            <person name="Lipzen A."/>
            <person name="He G."/>
            <person name="Yan M."/>
            <person name="Ng V."/>
            <person name="Cullen D."/>
            <person name="Martin F."/>
            <person name="Rosso M.-N."/>
            <person name="Henrissat B."/>
            <person name="Hibbett D."/>
            <person name="Martinez A.T."/>
            <person name="Grigoriev I.V."/>
        </authorList>
    </citation>
    <scope>NUCLEOTIDE SEQUENCE</scope>
    <source>
        <strain evidence="2">MF-IS2</strain>
    </source>
</reference>
<sequence>MDTKSIASSFSGEGSWAGLQDDILPDKEGGSKASFLRHQVFTIYRRLFSVVFLVNLAIMIWMLVRGASALELARVAVANLFVSILHRQEYVINAYYWLCTSVPLSWPFWIRASAARVYHIGGFHSGCGVFGTIWAILFTAQATSELVNRQGTISVATLAITYTMAILLVGMIVFSHPELRLHYHNSFEMAHRFLGWTAVGLVWVLITLMVNDHKALEVPLGKALIHSPHFWLIAVFTLSIALPWARLRKYKVHSEILSKHCVRLYFEYATPVPGSFTRISTSPLTEWHSFATITVPERKGYSMIISKAGDWTKKIVENPPSEIWVRSIPTRGMMRVACLFRKVLFVATGSGIAPICPWLFSIKVPFRLLWVSPNVHKTFGDKLVDDIFTASPDSIIHDTTIHGKPDMVNLVYSVAKEFQPEAICVVSNRQLTSKIVYAMVSRGIPAFGPIWDS</sequence>
<comment type="caution">
    <text evidence="2">The sequence shown here is derived from an EMBL/GenBank/DDBJ whole genome shotgun (WGS) entry which is preliminary data.</text>
</comment>
<feature type="transmembrane region" description="Helical" evidence="1">
    <location>
        <begin position="47"/>
        <end position="70"/>
    </location>
</feature>
<gene>
    <name evidence="2" type="ORF">P691DRAFT_723282</name>
</gene>
<evidence type="ECO:0000256" key="1">
    <source>
        <dbReference type="SAM" id="Phobius"/>
    </source>
</evidence>
<evidence type="ECO:0000313" key="2">
    <source>
        <dbReference type="EMBL" id="KAF9451754.1"/>
    </source>
</evidence>
<feature type="transmembrane region" description="Helical" evidence="1">
    <location>
        <begin position="230"/>
        <end position="247"/>
    </location>
</feature>
<dbReference type="Proteomes" id="UP000807342">
    <property type="component" value="Unassembled WGS sequence"/>
</dbReference>